<keyword evidence="2" id="KW-0143">Chaperone</keyword>
<keyword evidence="3" id="KW-0346">Stress response</keyword>
<evidence type="ECO:0000256" key="1">
    <source>
        <dbReference type="ARBA" id="ARBA00006975"/>
    </source>
</evidence>
<accession>A0A3B0TJL6</accession>
<dbReference type="InterPro" id="IPR037124">
    <property type="entry name" value="Chaperonin_GroES_sf"/>
</dbReference>
<dbReference type="Gene3D" id="2.30.33.40">
    <property type="entry name" value="GroES chaperonin"/>
    <property type="match status" value="1"/>
</dbReference>
<dbReference type="SMART" id="SM00883">
    <property type="entry name" value="Cpn10"/>
    <property type="match status" value="1"/>
</dbReference>
<protein>
    <submittedName>
        <fullName evidence="3">Heat shock protein 60 family co-chaperone GroES</fullName>
    </submittedName>
</protein>
<evidence type="ECO:0000313" key="3">
    <source>
        <dbReference type="EMBL" id="VAW16373.1"/>
    </source>
</evidence>
<gene>
    <name evidence="3" type="ORF">MNBD_BACTEROID01-2224</name>
</gene>
<sequence length="95" mass="10525">MKELQPINQNVLLELSEDKAEQKTASGIIIPDSAKEKQKVAKVVAVSTIEDAEITPGDEVLYKEYAGTEIEFEGKLFLLLPYSEVLSKIVETESI</sequence>
<name>A0A3B0TJL6_9ZZZZ</name>
<dbReference type="PANTHER" id="PTHR10772:SF63">
    <property type="entry name" value="20 KDA CHAPERONIN, CHLOROPLASTIC"/>
    <property type="match status" value="1"/>
</dbReference>
<dbReference type="GO" id="GO:0044183">
    <property type="term" value="F:protein folding chaperone"/>
    <property type="evidence" value="ECO:0007669"/>
    <property type="project" value="InterPro"/>
</dbReference>
<dbReference type="InterPro" id="IPR020818">
    <property type="entry name" value="Chaperonin_GroES"/>
</dbReference>
<dbReference type="GO" id="GO:0051082">
    <property type="term" value="F:unfolded protein binding"/>
    <property type="evidence" value="ECO:0007669"/>
    <property type="project" value="TreeGrafter"/>
</dbReference>
<reference evidence="3" key="1">
    <citation type="submission" date="2018-06" db="EMBL/GenBank/DDBJ databases">
        <authorList>
            <person name="Zhirakovskaya E."/>
        </authorList>
    </citation>
    <scope>NUCLEOTIDE SEQUENCE</scope>
</reference>
<dbReference type="InterPro" id="IPR011032">
    <property type="entry name" value="GroES-like_sf"/>
</dbReference>
<dbReference type="SUPFAM" id="SSF50129">
    <property type="entry name" value="GroES-like"/>
    <property type="match status" value="1"/>
</dbReference>
<evidence type="ECO:0000256" key="2">
    <source>
        <dbReference type="ARBA" id="ARBA00023186"/>
    </source>
</evidence>
<dbReference type="CDD" id="cd00320">
    <property type="entry name" value="cpn10"/>
    <property type="match status" value="1"/>
</dbReference>
<dbReference type="Pfam" id="PF00166">
    <property type="entry name" value="Cpn10"/>
    <property type="match status" value="1"/>
</dbReference>
<dbReference type="AlphaFoldDB" id="A0A3B0TJL6"/>
<dbReference type="FunFam" id="2.30.33.40:FF:000001">
    <property type="entry name" value="10 kDa chaperonin"/>
    <property type="match status" value="1"/>
</dbReference>
<dbReference type="PRINTS" id="PR00297">
    <property type="entry name" value="CHAPERONIN10"/>
</dbReference>
<organism evidence="3">
    <name type="scientific">hydrothermal vent metagenome</name>
    <dbReference type="NCBI Taxonomy" id="652676"/>
    <lineage>
        <taxon>unclassified sequences</taxon>
        <taxon>metagenomes</taxon>
        <taxon>ecological metagenomes</taxon>
    </lineage>
</organism>
<dbReference type="GO" id="GO:0005524">
    <property type="term" value="F:ATP binding"/>
    <property type="evidence" value="ECO:0007669"/>
    <property type="project" value="InterPro"/>
</dbReference>
<dbReference type="EMBL" id="UOEP01000061">
    <property type="protein sequence ID" value="VAW16373.1"/>
    <property type="molecule type" value="Genomic_DNA"/>
</dbReference>
<dbReference type="PANTHER" id="PTHR10772">
    <property type="entry name" value="10 KDA HEAT SHOCK PROTEIN"/>
    <property type="match status" value="1"/>
</dbReference>
<dbReference type="GO" id="GO:0046872">
    <property type="term" value="F:metal ion binding"/>
    <property type="evidence" value="ECO:0007669"/>
    <property type="project" value="TreeGrafter"/>
</dbReference>
<dbReference type="GO" id="GO:0051087">
    <property type="term" value="F:protein-folding chaperone binding"/>
    <property type="evidence" value="ECO:0007669"/>
    <property type="project" value="TreeGrafter"/>
</dbReference>
<proteinExistence type="inferred from homology"/>
<comment type="similarity">
    <text evidence="1">Belongs to the GroES chaperonin family.</text>
</comment>